<dbReference type="Proteomes" id="UP000324800">
    <property type="component" value="Unassembled WGS sequence"/>
</dbReference>
<protein>
    <submittedName>
        <fullName evidence="1">Uncharacterized protein</fullName>
    </submittedName>
</protein>
<accession>A0A5J4REB1</accession>
<feature type="non-terminal residue" evidence="1">
    <location>
        <position position="1"/>
    </location>
</feature>
<gene>
    <name evidence="1" type="ORF">EZS28_053363</name>
</gene>
<dbReference type="EMBL" id="SNRW01042586">
    <property type="protein sequence ID" value="KAA6331655.1"/>
    <property type="molecule type" value="Genomic_DNA"/>
</dbReference>
<sequence length="181" mass="20412">GNSTIEKLFSVKVSDSFEVALDLEVITQEIIVCYPVHLSHNSTSMTVATMQLKFLATDCVSYSIAQFKIGYRMLRVVVFVSLSSPSCPLLLASREYKQERMKTVGHLQDLLQMQGQIDGSVKDISPACSIISRFYRVLAILFIPSPLLHLLNFPTLMAHRKLLQRALSMNSIWNYKLEGKV</sequence>
<comment type="caution">
    <text evidence="1">The sequence shown here is derived from an EMBL/GenBank/DDBJ whole genome shotgun (WGS) entry which is preliminary data.</text>
</comment>
<dbReference type="AlphaFoldDB" id="A0A5J4REB1"/>
<name>A0A5J4REB1_9EUKA</name>
<evidence type="ECO:0000313" key="2">
    <source>
        <dbReference type="Proteomes" id="UP000324800"/>
    </source>
</evidence>
<proteinExistence type="predicted"/>
<organism evidence="1 2">
    <name type="scientific">Streblomastix strix</name>
    <dbReference type="NCBI Taxonomy" id="222440"/>
    <lineage>
        <taxon>Eukaryota</taxon>
        <taxon>Metamonada</taxon>
        <taxon>Preaxostyla</taxon>
        <taxon>Oxymonadida</taxon>
        <taxon>Streblomastigidae</taxon>
        <taxon>Streblomastix</taxon>
    </lineage>
</organism>
<reference evidence="1 2" key="1">
    <citation type="submission" date="2019-03" db="EMBL/GenBank/DDBJ databases">
        <title>Single cell metagenomics reveals metabolic interactions within the superorganism composed of flagellate Streblomastix strix and complex community of Bacteroidetes bacteria on its surface.</title>
        <authorList>
            <person name="Treitli S.C."/>
            <person name="Kolisko M."/>
            <person name="Husnik F."/>
            <person name="Keeling P."/>
            <person name="Hampl V."/>
        </authorList>
    </citation>
    <scope>NUCLEOTIDE SEQUENCE [LARGE SCALE GENOMIC DNA]</scope>
    <source>
        <strain evidence="1">ST1C</strain>
    </source>
</reference>
<evidence type="ECO:0000313" key="1">
    <source>
        <dbReference type="EMBL" id="KAA6331655.1"/>
    </source>
</evidence>